<organism evidence="1">
    <name type="scientific">marine metagenome</name>
    <dbReference type="NCBI Taxonomy" id="408172"/>
    <lineage>
        <taxon>unclassified sequences</taxon>
        <taxon>metagenomes</taxon>
        <taxon>ecological metagenomes</taxon>
    </lineage>
</organism>
<accession>A0A382KRP7</accession>
<name>A0A382KRP7_9ZZZZ</name>
<evidence type="ECO:0000313" key="1">
    <source>
        <dbReference type="EMBL" id="SVC26969.1"/>
    </source>
</evidence>
<feature type="non-terminal residue" evidence="1">
    <location>
        <position position="337"/>
    </location>
</feature>
<dbReference type="EMBL" id="UINC01082314">
    <property type="protein sequence ID" value="SVC26969.1"/>
    <property type="molecule type" value="Genomic_DNA"/>
</dbReference>
<dbReference type="Gene3D" id="2.60.40.10">
    <property type="entry name" value="Immunoglobulins"/>
    <property type="match status" value="1"/>
</dbReference>
<evidence type="ECO:0008006" key="2">
    <source>
        <dbReference type="Google" id="ProtNLM"/>
    </source>
</evidence>
<feature type="non-terminal residue" evidence="1">
    <location>
        <position position="1"/>
    </location>
</feature>
<dbReference type="AlphaFoldDB" id="A0A382KRP7"/>
<gene>
    <name evidence="1" type="ORF">METZ01_LOCUS279823</name>
</gene>
<proteinExistence type="predicted"/>
<dbReference type="InterPro" id="IPR013783">
    <property type="entry name" value="Ig-like_fold"/>
</dbReference>
<protein>
    <recommendedName>
        <fullName evidence="2">Fibronectin type-III domain-containing protein</fullName>
    </recommendedName>
</protein>
<reference evidence="1" key="1">
    <citation type="submission" date="2018-05" db="EMBL/GenBank/DDBJ databases">
        <authorList>
            <person name="Lanie J.A."/>
            <person name="Ng W.-L."/>
            <person name="Kazmierczak K.M."/>
            <person name="Andrzejewski T.M."/>
            <person name="Davidsen T.M."/>
            <person name="Wayne K.J."/>
            <person name="Tettelin H."/>
            <person name="Glass J.I."/>
            <person name="Rusch D."/>
            <person name="Podicherti R."/>
            <person name="Tsui H.-C.T."/>
            <person name="Winkler M.E."/>
        </authorList>
    </citation>
    <scope>NUCLEOTIDE SEQUENCE</scope>
</reference>
<sequence length="337" mass="38049">VQLISNTPSDLPDQNYKLNLKSTDSGGNLKSVTITWNETGGNVTLTDLSTNKTENLSGSSHTYIGFSPGDFHDIKVSGSKDGTTYTDTIQIFTRSVYPVTNFKFKIEEVMRRNEIYDEGESFTDIDSNNVWNSGEDFIDRIEKKYHRELTWSPTLESQENFSQYIIYRSDEPSQLINPDTCNCEIIPSLSLSDSTYIDSTSKVISEFGLYAFYYMVQVSAGGFTQNSFIYNYTNFIKPGSIHLTEGDVSTTKKDYIDISWKRISDPTYFYQYEIYRAPDNQGLTDITLIASIPNSTIEHFQDRKSGNGTTWYYSVVVVDINGGGNVSGEYISGWSSP</sequence>